<accession>A0A316Z9E0</accession>
<dbReference type="EMBL" id="KZ819294">
    <property type="protein sequence ID" value="PWN97614.1"/>
    <property type="molecule type" value="Genomic_DNA"/>
</dbReference>
<keyword evidence="6" id="KW-1185">Reference proteome</keyword>
<dbReference type="PANTHER" id="PTHR48081:SF8">
    <property type="entry name" value="ALPHA_BETA HYDROLASE FOLD-3 DOMAIN-CONTAINING PROTEIN-RELATED"/>
    <property type="match status" value="1"/>
</dbReference>
<proteinExistence type="inferred from homology"/>
<feature type="domain" description="Alpha/beta hydrolase fold-3" evidence="4">
    <location>
        <begin position="148"/>
        <end position="371"/>
    </location>
</feature>
<sequence length="399" mass="43862">MGGIVSPTPRERTGSWLQFGPVRAVFLTLVYGNALLVRLPYLALKFSVPALRPVKGWSWSRSLILGMLSSLSVRRFASAHSDRVDAKILPKLGGDGTPVRIPRLPQPLTGTMGELAQRAGVESVDVHAWWYGESHEGDHKAAQDEKVVLFFHGGGYMEFCAAPACPISGIPRKYLAAARGKPGIPHKVLSLEYRQSFECDFPGFVQDAVAAWRYLVEDCGYKPENIVISGDSAGGNLTLALARYLRDEKPFGGASAKGLILHSPWMSLSGSYARAGPEGSFAQNKHVDMLNAALLQRAAEATVRNLSLKELSSHYWSAVDLEREEKADLKDFPPALVLGGAFDLLRDEGRDLVKLYEAPVTYYEEPLAMHDCCAVPIGFEEEHARVAKRTVEWLTQLWA</sequence>
<feature type="active site" evidence="3">
    <location>
        <position position="232"/>
    </location>
</feature>
<gene>
    <name evidence="5" type="ORF">FA09DRAFT_360934</name>
</gene>
<dbReference type="InterPro" id="IPR050300">
    <property type="entry name" value="GDXG_lipolytic_enzyme"/>
</dbReference>
<dbReference type="Pfam" id="PF07859">
    <property type="entry name" value="Abhydrolase_3"/>
    <property type="match status" value="1"/>
</dbReference>
<dbReference type="InterPro" id="IPR013094">
    <property type="entry name" value="AB_hydrolase_3"/>
</dbReference>
<dbReference type="PROSITE" id="PS01174">
    <property type="entry name" value="LIPASE_GDXG_SER"/>
    <property type="match status" value="1"/>
</dbReference>
<dbReference type="STRING" id="58919.A0A316Z9E0"/>
<name>A0A316Z9E0_9BASI</name>
<dbReference type="GO" id="GO:0016787">
    <property type="term" value="F:hydrolase activity"/>
    <property type="evidence" value="ECO:0007669"/>
    <property type="project" value="UniProtKB-KW"/>
</dbReference>
<dbReference type="SUPFAM" id="SSF53474">
    <property type="entry name" value="alpha/beta-Hydrolases"/>
    <property type="match status" value="1"/>
</dbReference>
<keyword evidence="2 5" id="KW-0378">Hydrolase</keyword>
<dbReference type="InterPro" id="IPR029058">
    <property type="entry name" value="AB_hydrolase_fold"/>
</dbReference>
<protein>
    <submittedName>
        <fullName evidence="5">Alpha/beta-hydrolase</fullName>
    </submittedName>
</protein>
<evidence type="ECO:0000256" key="1">
    <source>
        <dbReference type="ARBA" id="ARBA00010515"/>
    </source>
</evidence>
<dbReference type="RefSeq" id="XP_025597893.1">
    <property type="nucleotide sequence ID" value="XM_025745294.1"/>
</dbReference>
<dbReference type="AlphaFoldDB" id="A0A316Z9E0"/>
<dbReference type="Gene3D" id="3.40.50.1820">
    <property type="entry name" value="alpha/beta hydrolase"/>
    <property type="match status" value="1"/>
</dbReference>
<reference evidence="5 6" key="1">
    <citation type="journal article" date="2018" name="Mol. Biol. Evol.">
        <title>Broad Genomic Sampling Reveals a Smut Pathogenic Ancestry of the Fungal Clade Ustilaginomycotina.</title>
        <authorList>
            <person name="Kijpornyongpan T."/>
            <person name="Mondo S.J."/>
            <person name="Barry K."/>
            <person name="Sandor L."/>
            <person name="Lee J."/>
            <person name="Lipzen A."/>
            <person name="Pangilinan J."/>
            <person name="LaButti K."/>
            <person name="Hainaut M."/>
            <person name="Henrissat B."/>
            <person name="Grigoriev I.V."/>
            <person name="Spatafora J.W."/>
            <person name="Aime M.C."/>
        </authorList>
    </citation>
    <scope>NUCLEOTIDE SEQUENCE [LARGE SCALE GENOMIC DNA]</scope>
    <source>
        <strain evidence="5 6">MCA 4186</strain>
    </source>
</reference>
<dbReference type="GeneID" id="37272838"/>
<dbReference type="PANTHER" id="PTHR48081">
    <property type="entry name" value="AB HYDROLASE SUPERFAMILY PROTEIN C4A8.06C"/>
    <property type="match status" value="1"/>
</dbReference>
<evidence type="ECO:0000313" key="6">
    <source>
        <dbReference type="Proteomes" id="UP000245946"/>
    </source>
</evidence>
<evidence type="ECO:0000256" key="3">
    <source>
        <dbReference type="PROSITE-ProRule" id="PRU10038"/>
    </source>
</evidence>
<comment type="similarity">
    <text evidence="1">Belongs to the 'GDXG' lipolytic enzyme family.</text>
</comment>
<organism evidence="5 6">
    <name type="scientific">Tilletiopsis washingtonensis</name>
    <dbReference type="NCBI Taxonomy" id="58919"/>
    <lineage>
        <taxon>Eukaryota</taxon>
        <taxon>Fungi</taxon>
        <taxon>Dikarya</taxon>
        <taxon>Basidiomycota</taxon>
        <taxon>Ustilaginomycotina</taxon>
        <taxon>Exobasidiomycetes</taxon>
        <taxon>Entylomatales</taxon>
        <taxon>Entylomatales incertae sedis</taxon>
        <taxon>Tilletiopsis</taxon>
    </lineage>
</organism>
<evidence type="ECO:0000256" key="2">
    <source>
        <dbReference type="ARBA" id="ARBA00022801"/>
    </source>
</evidence>
<dbReference type="Proteomes" id="UP000245946">
    <property type="component" value="Unassembled WGS sequence"/>
</dbReference>
<dbReference type="InterPro" id="IPR033140">
    <property type="entry name" value="Lipase_GDXG_put_SER_AS"/>
</dbReference>
<evidence type="ECO:0000259" key="4">
    <source>
        <dbReference type="Pfam" id="PF07859"/>
    </source>
</evidence>
<evidence type="ECO:0000313" key="5">
    <source>
        <dbReference type="EMBL" id="PWN97614.1"/>
    </source>
</evidence>
<dbReference type="OrthoDB" id="2152029at2759"/>